<feature type="transmembrane region" description="Helical" evidence="2">
    <location>
        <begin position="5727"/>
        <end position="5746"/>
    </location>
</feature>
<feature type="domain" description="IPT/TIG" evidence="4">
    <location>
        <begin position="980"/>
        <end position="1065"/>
    </location>
</feature>
<dbReference type="CDD" id="cd00102">
    <property type="entry name" value="IPT"/>
    <property type="match status" value="7"/>
</dbReference>
<keyword evidence="2" id="KW-0472">Membrane</keyword>
<keyword evidence="2" id="KW-1133">Transmembrane helix</keyword>
<dbReference type="InterPro" id="IPR011641">
    <property type="entry name" value="Tyr-kin_ephrin_A/B_rcpt-like"/>
</dbReference>
<feature type="domain" description="IPT/TIG" evidence="4">
    <location>
        <begin position="3813"/>
        <end position="3901"/>
    </location>
</feature>
<feature type="domain" description="IPT/TIG" evidence="4">
    <location>
        <begin position="1506"/>
        <end position="1590"/>
    </location>
</feature>
<feature type="transmembrane region" description="Helical" evidence="2">
    <location>
        <begin position="5537"/>
        <end position="5559"/>
    </location>
</feature>
<comment type="caution">
    <text evidence="5">The sequence shown here is derived from an EMBL/GenBank/DDBJ whole genome shotgun (WGS) entry which is preliminary data.</text>
</comment>
<accession>A0AAD3DAR3</accession>
<reference evidence="5 6" key="1">
    <citation type="journal article" date="2021" name="Sci. Rep.">
        <title>The genome of the diatom Chaetoceros tenuissimus carries an ancient integrated fragment of an extant virus.</title>
        <authorList>
            <person name="Hongo Y."/>
            <person name="Kimura K."/>
            <person name="Takaki Y."/>
            <person name="Yoshida Y."/>
            <person name="Baba S."/>
            <person name="Kobayashi G."/>
            <person name="Nagasaki K."/>
            <person name="Hano T."/>
            <person name="Tomaru Y."/>
        </authorList>
    </citation>
    <scope>NUCLEOTIDE SEQUENCE [LARGE SCALE GENOMIC DNA]</scope>
    <source>
        <strain evidence="5 6">NIES-3715</strain>
    </source>
</reference>
<feature type="transmembrane region" description="Helical" evidence="2">
    <location>
        <begin position="5753"/>
        <end position="5775"/>
    </location>
</feature>
<feature type="transmembrane region" description="Helical" evidence="2">
    <location>
        <begin position="5646"/>
        <end position="5666"/>
    </location>
</feature>
<feature type="transmembrane region" description="Helical" evidence="2">
    <location>
        <begin position="5975"/>
        <end position="5996"/>
    </location>
</feature>
<dbReference type="SUPFAM" id="SSF81296">
    <property type="entry name" value="E set domains"/>
    <property type="match status" value="21"/>
</dbReference>
<feature type="domain" description="IPT/TIG" evidence="4">
    <location>
        <begin position="3727"/>
        <end position="3811"/>
    </location>
</feature>
<feature type="transmembrane region" description="Helical" evidence="2">
    <location>
        <begin position="5781"/>
        <end position="5798"/>
    </location>
</feature>
<feature type="transmembrane region" description="Helical" evidence="2">
    <location>
        <begin position="5860"/>
        <end position="5880"/>
    </location>
</feature>
<gene>
    <name evidence="5" type="ORF">CTEN210_17444</name>
</gene>
<feature type="domain" description="IPT/TIG" evidence="4">
    <location>
        <begin position="3278"/>
        <end position="3361"/>
    </location>
</feature>
<dbReference type="SMART" id="SM00429">
    <property type="entry name" value="IPT"/>
    <property type="match status" value="18"/>
</dbReference>
<feature type="domain" description="IPT/TIG" evidence="4">
    <location>
        <begin position="2483"/>
        <end position="2569"/>
    </location>
</feature>
<feature type="domain" description="IPT/TIG" evidence="4">
    <location>
        <begin position="537"/>
        <end position="619"/>
    </location>
</feature>
<sequence>MMIFFWWAIGCVISFCQANNFNQIQSRYKLPKHFTLSPSEQFDDSSLRLDVRVDASEQSLSMNCENHKVESDGILDFTSNITVQGNLESLSLCMDSIVLYSYAAKEESLNEGVMDPSLTYLLTDNKTFENRTLSWQKIELEYVDESLPIVKSIHPSTGYFKTETNVSMTLEDETLTKDCNNFICIFVQKDFEIKIPIGAVVDDNCTMVVCSVPPLMQSPDENTQYVRIGLSNGIDEGNFFTFRYKQIENIFTTKSNSIDDEGIVSQGFDIASLVPDSGPVSGASSILVIGRGFFDDPRITCKFGNDLVQGRWITSSKIECMSPPQSKEDILSVSVGIGEDHRYFESNLQFQYKNDILVEGIFPSVSSVVGGVNVTILVNQGLGSDDDFICRFGFFHQTIGTFLNSSALSCASPPGLSGTTMNVAVSRNGGHDFSDSTRSLQYYSNPVIYSLNPPSGYADRENLVKISVSLSQQFELPDHLRRCVVKDELIIPVYQSPEEIHCIIPLALGEKSVDISISLDEDGIIRSAARTFAFLEPFRITSISPSTSPTSGGSSILLFGENIFFQESSSCMFGDKMVKAYYVGTDKVSCKTPQYHVGQVPLYFSHDGDNFTFTGFFIDYYDVSDESDFHTDLDHTFEEQSNPIVLNTYVSNIDDQSLSIGVIGENFRQSENLICNFGSKQAQVLWISSFQIECFVAISWYPQIASIAVSNNGLDFVYENVEFGTSRLTVEKVYHNITSGFIVASGFSIDVDEKFTCLINNQSALIKVISTNELHCSFTAYREVDQVVLKLCANGACSEDYNVTITQMIYVEDPIPLNGPIAGGTEVRFGLERNVTSRSKCRFGTKHVSIQKLNMDTYYCKAPSVSSPNTVNFDVSFDGINFVDSLFQFTYWENITLYKLKPQRIRNGSDQRGIQILGSKFEEQLPIYCHFNEDMTTKGIRQSSSQVWCSLPNLPPGKVKVSLSFDNQTMFDESLTLTIVPRIELQSIYPHSGPAGTQVEICASYIPLGEQYFCIFGADQVSGLLSRHNCLQCVAPSRSIGRVDKIAIKSNSQGRIESSLNFTYQSIVLESISPVILQKNTKQFELNVKGSGFEYLPLDSFCRIGDNFSKTLKIDSTKRLVCFFTDFDQNENTTFGIENRFMSLMAKDISIDIVDAPELVSIHPAWMVHGSLQNIIEVKGRNIGSPLFHCVIGNISSTSAIITSKDSALCFFDSCSFESSMLRVTNDGVTLSRGFQDVECRAPMTASLVTPKSGLLGSTVNITGTNFKHGVQCVFGSDVVQADLISSNLIICRLPQFTNRLWKDQINIIQDGRNVSVADNHLDFNMVDLQVASISPTFASVSGGTNITITLDKGTSSQVSHCIFNNVYVNATAASVDDKTIFCVTPQSNTSGTVRLALSSNGHDATITSSPFEYIEDMIIHTITPELVSELGDTTVEVHGENFPRVDGLRCLIGNISVDARWLSNELVECDVPQMMPGDYDFKTLYGKSQLIESADSGQEIKVFPAIRLKSILPSMGWKSDDSRVLIKGTNFFNSSKLTCKFDVSHTMAIFQSRHIIECLAPRQLSSTSVNFSLAVNGRSVSNSLSYSHIEEPIIESVQPLFLSIEGGTLRVITRTPLYRNEDESLETVECFIGTIRQEAIYMNTTAVECQYPQGKKGATVSLSIKYSDGYVIWKQEKMEYVEPFIVKKVHILDEYKKFFMVLIHGENFERALDQGLFCRHDGDLSFHDVSRISSTNLMCKVPKFEITDNSVIEIWTSKDSAPTHRMDVSTKDIVSLRSLSPNIGITGNYHNLTVYGNGFLSFENMACSFDSHMIVPANVITSSILSCLVPANSKSRDVRVEILVYDSVKLSSERPLYFSIVDLQVASISPTFASISGGTNITITLDKGTSSQVSHCIFNNVYVNATAASVDDKTIFCVTPQSNTSGTVRLALSSNGHDATITSSPFEYIEDMIIHTITPELVSELGDTTVEVHGENFPRVDGLRCLIGNVSVNARWLSSELVECDVPQMMPGDYVFGIASLFQKSFLNSHLKLHPAFQLRGSSINERNGVLFLDFEISQKRDFSDAFCLFRDISSPVILHNGNLSCQLPQMLIQQDIDLVQSYFIFNDATVSRSLMIETPIPPIITGISPRKARSLSKVTIRILGNFEKFVANNNAELGMCRFNGVIAALSIENERAVTCPMVLKEGSGVVPVAVTFDGGLIWSNPIDLQILEPLKISLLEPIRLSTQEGGSATLNLANCVQDEPLSCFVGTKSEPRSVTWMGVCQVKCTLPPHYPGPSTMFITNGKKEDIVASAPIYYHDEPRIYNFIPQTVPMSGGTVVEILGMDLDILLEPKCHFGSIVVNGTIVSRDRFRCSSPKVQRPQISSFSVSDSTAFSWVSKKGFQFMKPMVVITNEYDYSRQGFVLKGSHLNNTRSLWCRSKKKNGEHEHPLLVLNLTSTSGFCPSSVPLDMQGDEITHLEISSDNHHWIKVKPPFFKEIVEITSIYPLEGASSGGTNVVFEISEVESIPVFHCEFGSVLVEAEQKTSDSFICTSPKFRKESSETIVPLTIHSSLPLAGVTRYSFQYRDPCRLIHINPIFLHGGDSMTIHGFNFRSGVDYFCSFGFVDVKGEVINTSTLRCDSPLFMEGDARFSVRSEFHEECHHDSPELYSNIHFAPKVSIGTVRPSIVVQNTTKNLTIFGNGFQSEYQKFCMIGTQQIAATVVSNSELCCHFPLSFWRGKTSFSLGISGSLNQVDVNIIDQAVIHSLFPDRLAFNHPTKLEVTGAKFVRTGQIFCAFGIKKHLYPARWISSERVLCDAPMMNDLATESFPIPVSLTLNSGNDFTNELNIKRKNEMRLISPKEMIGFPYIRHKIEVQVDGLNDFGSVYHCDVQGVVTIAEIQDKRTVRCLLPTLTIGDYEVYLVQDYTDRILIGSLSLQKMPLIQSITPDHVYKEATAEIRILGSNLENIHYCVFDGINEHHVKAASYIDNTTIFCESPWSRNNEMYQVGLSSDGHNIAQTNRVFRIVDKPIAFVIEPSKIFGDSNYTVNVHGMNFVNTKDLVCKIDSVLTEAAFVTPIHMKCFPGMLRPGYKTLSISTNGIHFVKVRNKIHVRPLVEIINVHPNFSSVSGGELVTVTLSNDFEHSKTLKCHFGSESVPAIYYERNKVACRSASLAFESWTKLKVSMDGIFLHKEIPFKFVTPPIITSLQPREGKLEGGDLLRVDLVELDLDLGHELICLFSPKQVVKPIFVGMSYVECLSPPSLFPTQNSVSVSVHYSVSEYTLYDGPEFTYIKLPALHSIVPSFGPINGGTTLVISGNSFPEQVDFLCLFNGISTVAVVVNENEIRCTSPRVQRHGKVLVELSSIDGTLQTSNSSIYFDFLPLPTINNFFPIEGSFWGGTKVKLFGSGFQTKYPGSLRCKFGDGTSPAKYVNENEIVCKTPSLNGRENLGENVTVGLTLNGVDFHVTSQKYFKYVGDNRIIAITPTAGPLSGGTRTSITILSTYNIESSRQVECHFGNVSVPALGVTTLGQLWNVQCLTPAKTIQVSGPVSVDFSINDGNDKTTSTIMYHYRPNPIVASVRPSYGFISGAVRTLWVSTEELHCTTPKLRHEYNASLSVSMSKITALTDQFGSISYSFRNMPIFDAINLNTLHADGRDELIIQGQNLEKAQYCRLGIFGREVPVLTANETQVVCRMLYHPSDLIQYQRNLGLFISFQGDFVPTNFILSYKFPDYSESFDQMPIRPILSSIEPQFTNSFGREWITVRGANFSNLPGLFCLFDGIKQEAIFISRTEIKCLTPVLAPGLHNVHVVNSFTANSTSSQRLRINFDTTISSIYPSFGPMDGGTSVNVNGRFAMNNQTSQIVTCHFGNEESPGVLLSSTAIQCVSPPYYKEVAVTLSISFGTNPRSESSILFSYRRQLLVTSIKPSNGNLKGGTRIIVQGQYFEETDQLSCRFGLNTIVDAFYISSTSLLCLSPSTNSLGPVDVHVSSNGLDFSPSSIPFTYTEIQILSISPSFTLLSTVDEDSDISILTTTKLQGQSYFCLFSSMMVRASVSDEATLKCRIPKYLHGSINIRIGTGSSDHDVHVSNSVEYNILPHPQILKVVLKRREMSRNLDLFIFGNNFHRTNLYKCEVNGMRVEGIFINSKVITCLLPLLRYEGTLQIRVSPNGQQFYLMDYVEISDILVASTNLLMAPNGTFASNHHLSNFSLCDPGSFAPREGLSRCFLCPIGYFCPDFGTIKPKICTPGKVCDSLGLVNPITSCPKGHYCLEGTKSKMSSSLLHSSDWIVDKKTGVATIRRGESEFEIYNRSLPESGMFTIEHFPGKVVQAEQPIVCSIGFYCLEGVSSPFSRVGDFSTPQPCFDGYFCPRGSWSPQGSGPCKSGFFCPSDRTAVECPIGHFCPGVANVKPTPCLPGTFANATGMAVCHLCEVGHICPNSTMTTPVLCPEGYICDSKGLSIPDKPCTPGFICHIGTSTSDDQSTVLSKPYPCPSGTFCLGGVAHNITNDWHPNHDQGKYSPQACLEGYYCEEGSSFPTAPCFPGHYCPPGSSQPEPNPVGTYSEEGAIVPILCPPNTYAPNIGSSECSPCPAGYSCREYGTSIPSICNQGSYRGAADSVACKPCPPATYLPYKGASDISECLPVLSGRVSVKKGVQNLTKTTTCDGSYICSLGTQGFNQYDHKCASGHFCDLETSPLDEFNNLCERGYHCKRGTSEKLKKQEICLNGEFCPDGSSISSAKQNLCPRQSSSKPGSGFLLNCSIQKVDICDKTQVNNLNPGEDNFYYDEKLLSIADSTSTGRKSEVMALKKIVPYEAPSTLKWRNETVEVFRTCPTIAISRNISSWIQEDITLIGRNFHRSSSLKCRFRVMGTEGINNDTEASFSVTTAATFISTTRIKCTMPDLDQVEMLIEAHGKQNPSCIAHYDGNVYFKGSCNHDSDDNCVGSYFRNDRHVRHFSILIPCTDEEISSEQCENDPFDGFYVNPCYSASFVLDASNDGTKFSGDEIFIPFTADTSIAKLNNFRHFVIPSTTAKIKFVKPTSFQTKADSGMLLQALLNIHQSKCSKKIWKEEGIMSRENDWIRLPFMNQAQITLDWTKIPAHFRYNEHFTLSLFASPSRCDEFICTDDDKTHSLTEMMPCSKPIRLPSWFTSSNVNKHQHLNLTMIALDDVIFKIEVHILDGMYLPLTNLFRNTVNITSTRPRRDKADNNFRKLSPYISWEERKIPMEYFFGVRLDNSKVISPPMNLPPRWKDFERGRVLVSMNSTVDNPSPSIKDRQASSLESSSFWENPFSNTYEAKEATDAFAETFHGLFVQTSDGSYEYDLQSLLLPYLPFFSNCREFDSYIPLTHAIASDDCQLPGIEKLHPIDWWRRRYGPLPHPDDIKPIGPLDIGQFYPLADWCERKLYCDYEEDLHVQDVTPRWFEAPSGTSLFSIIRDPINYAQYTGRNSTKSSVDDSGGQKYIQSIDLFDTFIPVKVNRVEDRSDCRSNCIPRKLTLDISYYQMTKKAKRLVAINLFLDDFDTDVQTSRYEMDLRFYPLNYQELIVKFAFTKEIFILLFSLIGLSTVALSVFYWLVVRLTTRIDIPPKLKFWSTLHLIFPQALSGFSIGLIPIVFLTAFAVFIVQDYRTFPMNFIPIFETTRLHYMDKSINPHLLEATKKGRLGLSLLGISIILLFEGSKMFVPRRNSKREKEIELSRFKDAKKTLIWDSIQWRRSNLILCSILMGILLVIIVEWSYWSSFGTYIWEAIIFLKILNIVLGMAVDRQTNELLLSTPIMTAMSLIEVIVTLSAVDFVDFLLSYVVGFGFLILERLYISPYQDSVLDWIAFKFSMCLKLSKSLLAKYGLFEDIKETNGDEHESQEMEGTVEPIIGSFGGYCSETLTLLYVPFVICLLMLFRDDLEMPERYGIKEQDMEYYALFALMIIPFQIASDVFLQSALELFHGWKIYDYLVYTRYRFLQRETKWKGFEDSLDECISDSVRTMDHMCFSSQFYMMMTIHVNGILYLVLGIQMISRARHNLFGDPATPLIIGVLVLTTAILKKILISVSLFLGIWRIRHENTAWHAGINDTGAVKLPDWDNIKGASHEAFEMNKRISSDSFRHKFLNYNRSWLIEQLPSILTPRTVRRSKPFLTNQVARVIQSLNGDISSDSESEDEPNIFVDTVSMSPEANTLLKDWHASAKRRLKLKESVLDLIERGKGSHCFKCSSKKSLKVQTLLSLEEMDARFKDSGSNAEVDIALWKQFWFKTMKYQTICLNCLSKTNEEEDVRPKYDAVELQRTSTDVRMLKSWLAGARSNLGKAIDVSDDDSNESLYDEFSWKKEKISLNPNSELMLLKWLRTARTRV</sequence>
<feature type="domain" description="IPT/TIG" evidence="4">
    <location>
        <begin position="3461"/>
        <end position="3556"/>
    </location>
</feature>
<dbReference type="Pfam" id="PF07699">
    <property type="entry name" value="Ephrin_rec_like"/>
    <property type="match status" value="2"/>
</dbReference>
<feature type="signal peptide" evidence="3">
    <location>
        <begin position="1"/>
        <end position="18"/>
    </location>
</feature>
<dbReference type="Proteomes" id="UP001054902">
    <property type="component" value="Unassembled WGS sequence"/>
</dbReference>
<feature type="domain" description="IPT/TIG" evidence="4">
    <location>
        <begin position="3624"/>
        <end position="3713"/>
    </location>
</feature>
<name>A0AAD3DAR3_9STRA</name>
<dbReference type="Gene3D" id="2.60.40.10">
    <property type="entry name" value="Immunoglobulins"/>
    <property type="match status" value="27"/>
</dbReference>
<evidence type="ECO:0000256" key="2">
    <source>
        <dbReference type="SAM" id="Phobius"/>
    </source>
</evidence>
<feature type="domain" description="IPT/TIG" evidence="4">
    <location>
        <begin position="2570"/>
        <end position="2655"/>
    </location>
</feature>
<feature type="transmembrane region" description="Helical" evidence="2">
    <location>
        <begin position="5701"/>
        <end position="5721"/>
    </location>
</feature>
<feature type="domain" description="IPT/TIG" evidence="4">
    <location>
        <begin position="3367"/>
        <end position="3459"/>
    </location>
</feature>
<evidence type="ECO:0000259" key="4">
    <source>
        <dbReference type="SMART" id="SM00429"/>
    </source>
</evidence>
<evidence type="ECO:0000256" key="3">
    <source>
        <dbReference type="SAM" id="SignalP"/>
    </source>
</evidence>
<dbReference type="InterPro" id="IPR052387">
    <property type="entry name" value="Fibrocystin"/>
</dbReference>
<feature type="domain" description="IPT/TIG" evidence="4">
    <location>
        <begin position="355"/>
        <end position="443"/>
    </location>
</feature>
<feature type="transmembrane region" description="Helical" evidence="2">
    <location>
        <begin position="5900"/>
        <end position="5918"/>
    </location>
</feature>
<evidence type="ECO:0000313" key="6">
    <source>
        <dbReference type="Proteomes" id="UP001054902"/>
    </source>
</evidence>
<dbReference type="EMBL" id="BLLK01000069">
    <property type="protein sequence ID" value="GFH60968.1"/>
    <property type="molecule type" value="Genomic_DNA"/>
</dbReference>
<feature type="transmembrane region" description="Helical" evidence="2">
    <location>
        <begin position="6008"/>
        <end position="6037"/>
    </location>
</feature>
<proteinExistence type="predicted"/>
<dbReference type="Pfam" id="PF01833">
    <property type="entry name" value="TIG"/>
    <property type="match status" value="17"/>
</dbReference>
<dbReference type="InterPro" id="IPR014756">
    <property type="entry name" value="Ig_E-set"/>
</dbReference>
<dbReference type="PANTHER" id="PTHR46769:SF2">
    <property type="entry name" value="FIBROCYSTIN-L ISOFORM 2 PRECURSOR-RELATED"/>
    <property type="match status" value="1"/>
</dbReference>
<keyword evidence="6" id="KW-1185">Reference proteome</keyword>
<feature type="domain" description="IPT/TIG" evidence="4">
    <location>
        <begin position="3185"/>
        <end position="3276"/>
    </location>
</feature>
<organism evidence="5 6">
    <name type="scientific">Chaetoceros tenuissimus</name>
    <dbReference type="NCBI Taxonomy" id="426638"/>
    <lineage>
        <taxon>Eukaryota</taxon>
        <taxon>Sar</taxon>
        <taxon>Stramenopiles</taxon>
        <taxon>Ochrophyta</taxon>
        <taxon>Bacillariophyta</taxon>
        <taxon>Coscinodiscophyceae</taxon>
        <taxon>Chaetocerotophycidae</taxon>
        <taxon>Chaetocerotales</taxon>
        <taxon>Chaetocerotaceae</taxon>
        <taxon>Chaetoceros</taxon>
    </lineage>
</organism>
<feature type="domain" description="IPT/TIG" evidence="4">
    <location>
        <begin position="270"/>
        <end position="353"/>
    </location>
</feature>
<protein>
    <recommendedName>
        <fullName evidence="4">IPT/TIG domain-containing protein</fullName>
    </recommendedName>
</protein>
<feature type="domain" description="IPT/TIG" evidence="4">
    <location>
        <begin position="2303"/>
        <end position="2388"/>
    </location>
</feature>
<feature type="transmembrane region" description="Helical" evidence="2">
    <location>
        <begin position="5580"/>
        <end position="5607"/>
    </location>
</feature>
<dbReference type="InterPro" id="IPR013783">
    <property type="entry name" value="Ig-like_fold"/>
</dbReference>
<dbReference type="SMART" id="SM01411">
    <property type="entry name" value="Ephrin_rec_like"/>
    <property type="match status" value="6"/>
</dbReference>
<dbReference type="Gene3D" id="2.10.50.10">
    <property type="entry name" value="Tumor Necrosis Factor Receptor, subunit A, domain 2"/>
    <property type="match status" value="1"/>
</dbReference>
<dbReference type="InterPro" id="IPR002909">
    <property type="entry name" value="IPT_dom"/>
</dbReference>
<feature type="chain" id="PRO_5042030256" description="IPT/TIG domain-containing protein" evidence="3">
    <location>
        <begin position="19"/>
        <end position="6328"/>
    </location>
</feature>
<feature type="domain" description="IPT/TIG" evidence="4">
    <location>
        <begin position="1328"/>
        <end position="1415"/>
    </location>
</feature>
<feature type="domain" description="IPT/TIG" evidence="4">
    <location>
        <begin position="1863"/>
        <end position="1950"/>
    </location>
</feature>
<dbReference type="PANTHER" id="PTHR46769">
    <property type="entry name" value="POLYCYSTIC KIDNEY AND HEPATIC DISEASE 1 (AUTOSOMAL RECESSIVE)-LIKE 1"/>
    <property type="match status" value="1"/>
</dbReference>
<evidence type="ECO:0000256" key="1">
    <source>
        <dbReference type="ARBA" id="ARBA00022729"/>
    </source>
</evidence>
<keyword evidence="1 3" id="KW-0732">Signal</keyword>
<evidence type="ECO:0000313" key="5">
    <source>
        <dbReference type="EMBL" id="GFH60968.1"/>
    </source>
</evidence>
<feature type="domain" description="IPT/TIG" evidence="4">
    <location>
        <begin position="3903"/>
        <end position="3989"/>
    </location>
</feature>
<keyword evidence="2" id="KW-0812">Transmembrane</keyword>